<dbReference type="PROSITE" id="PS51257">
    <property type="entry name" value="PROKAR_LIPOPROTEIN"/>
    <property type="match status" value="1"/>
</dbReference>
<gene>
    <name evidence="2" type="ORF">WB794_12505</name>
</gene>
<dbReference type="RefSeq" id="WP_337336193.1">
    <property type="nucleotide sequence ID" value="NZ_JBBDHC010000021.1"/>
</dbReference>
<protein>
    <recommendedName>
        <fullName evidence="4">Beta-barrel assembly machine subunit BamC</fullName>
    </recommendedName>
</protein>
<dbReference type="AlphaFoldDB" id="A0AAW9R9D3"/>
<proteinExistence type="predicted"/>
<accession>A0AAW9R9D3</accession>
<keyword evidence="3" id="KW-1185">Reference proteome</keyword>
<sequence>MNSLPKHARFLLLALAAAALVATSGCSMFRGKTGYELPPESRPLSIPPDLDAPATGDGLRIPAAPAVTAAAAAPAQAFTLSDTPASAFGRVGIALDRIEGVSISERSQLLGVYTVAYEGETFFIRISPEGQGARIAAASTDGREINSGAGARLLGLLRQRLG</sequence>
<reference evidence="2 3" key="1">
    <citation type="journal article" date="2016" name="Antonie Van Leeuwenhoek">
        <title>Denitratimonas tolerans gen. nov., sp. nov., a denitrifying bacterium isolated from a bioreactor for tannery wastewater treatment.</title>
        <authorList>
            <person name="Han S.I."/>
            <person name="Kim J.O."/>
            <person name="Lee Y.R."/>
            <person name="Ekpeghere K.I."/>
            <person name="Koh S.C."/>
            <person name="Whang K.S."/>
        </authorList>
    </citation>
    <scope>NUCLEOTIDE SEQUENCE [LARGE SCALE GENOMIC DNA]</scope>
    <source>
        <strain evidence="2 3">KACC 17565</strain>
    </source>
</reference>
<feature type="chain" id="PRO_5043645466" description="Beta-barrel assembly machine subunit BamC" evidence="1">
    <location>
        <begin position="22"/>
        <end position="162"/>
    </location>
</feature>
<dbReference type="EMBL" id="JBBDHC010000021">
    <property type="protein sequence ID" value="MEJ1250492.1"/>
    <property type="molecule type" value="Genomic_DNA"/>
</dbReference>
<evidence type="ECO:0000313" key="3">
    <source>
        <dbReference type="Proteomes" id="UP001364472"/>
    </source>
</evidence>
<evidence type="ECO:0000313" key="2">
    <source>
        <dbReference type="EMBL" id="MEJ1250492.1"/>
    </source>
</evidence>
<name>A0AAW9R9D3_9GAMM</name>
<evidence type="ECO:0000256" key="1">
    <source>
        <dbReference type="SAM" id="SignalP"/>
    </source>
</evidence>
<dbReference type="Proteomes" id="UP001364472">
    <property type="component" value="Unassembled WGS sequence"/>
</dbReference>
<evidence type="ECO:0008006" key="4">
    <source>
        <dbReference type="Google" id="ProtNLM"/>
    </source>
</evidence>
<feature type="signal peptide" evidence="1">
    <location>
        <begin position="1"/>
        <end position="21"/>
    </location>
</feature>
<keyword evidence="1" id="KW-0732">Signal</keyword>
<organism evidence="2 3">
    <name type="scientific">Denitratimonas tolerans</name>
    <dbReference type="NCBI Taxonomy" id="1338420"/>
    <lineage>
        <taxon>Bacteria</taxon>
        <taxon>Pseudomonadati</taxon>
        <taxon>Pseudomonadota</taxon>
        <taxon>Gammaproteobacteria</taxon>
        <taxon>Lysobacterales</taxon>
        <taxon>Lysobacteraceae</taxon>
        <taxon>Denitratimonas</taxon>
    </lineage>
</organism>
<comment type="caution">
    <text evidence="2">The sequence shown here is derived from an EMBL/GenBank/DDBJ whole genome shotgun (WGS) entry which is preliminary data.</text>
</comment>